<reference evidence="1" key="1">
    <citation type="submission" date="2022-12" db="EMBL/GenBank/DDBJ databases">
        <title>Draft genome assemblies for two species of Escallonia (Escalloniales).</title>
        <authorList>
            <person name="Chanderbali A."/>
            <person name="Dervinis C."/>
            <person name="Anghel I."/>
            <person name="Soltis D."/>
            <person name="Soltis P."/>
            <person name="Zapata F."/>
        </authorList>
    </citation>
    <scope>NUCLEOTIDE SEQUENCE</scope>
    <source>
        <strain evidence="1">UCBG92.1500</strain>
        <tissue evidence="1">Leaf</tissue>
    </source>
</reference>
<gene>
    <name evidence="1" type="ORF">RJ640_010992</name>
</gene>
<dbReference type="AlphaFoldDB" id="A0AA88RDC1"/>
<dbReference type="PANTHER" id="PTHR34201">
    <property type="entry name" value="GLYCINE-RICH PROTEIN"/>
    <property type="match status" value="1"/>
</dbReference>
<protein>
    <submittedName>
        <fullName evidence="1">Uncharacterized protein</fullName>
    </submittedName>
</protein>
<dbReference type="InterPro" id="IPR053288">
    <property type="entry name" value="TGD_Bridge_Protein"/>
</dbReference>
<proteinExistence type="predicted"/>
<organism evidence="1 2">
    <name type="scientific">Escallonia rubra</name>
    <dbReference type="NCBI Taxonomy" id="112253"/>
    <lineage>
        <taxon>Eukaryota</taxon>
        <taxon>Viridiplantae</taxon>
        <taxon>Streptophyta</taxon>
        <taxon>Embryophyta</taxon>
        <taxon>Tracheophyta</taxon>
        <taxon>Spermatophyta</taxon>
        <taxon>Magnoliopsida</taxon>
        <taxon>eudicotyledons</taxon>
        <taxon>Gunneridae</taxon>
        <taxon>Pentapetalae</taxon>
        <taxon>asterids</taxon>
        <taxon>campanulids</taxon>
        <taxon>Escalloniales</taxon>
        <taxon>Escalloniaceae</taxon>
        <taxon>Escallonia</taxon>
    </lineage>
</organism>
<dbReference type="Proteomes" id="UP001187471">
    <property type="component" value="Unassembled WGS sequence"/>
</dbReference>
<name>A0AA88RDC1_9ASTE</name>
<comment type="caution">
    <text evidence="1">The sequence shown here is derived from an EMBL/GenBank/DDBJ whole genome shotgun (WGS) entry which is preliminary data.</text>
</comment>
<dbReference type="PANTHER" id="PTHR34201:SF6">
    <property type="entry name" value="GLYCINE-RICH PROTEIN"/>
    <property type="match status" value="1"/>
</dbReference>
<evidence type="ECO:0000313" key="2">
    <source>
        <dbReference type="Proteomes" id="UP001187471"/>
    </source>
</evidence>
<sequence>MNSTPIYVINGFQKADEKSLWKWKGIKSTRKKKENRLSITEFLQENGRKIEEAVMGPGGGAGVGCGAGIGLGVVGGVGYGGWPWNHVRLAFGVGMGCGVGVGFGYGQGIGLGFSLDSLRSHLSKPNPKSKKRCWFRTSTNIQDFD</sequence>
<dbReference type="EMBL" id="JAVXUO010001034">
    <property type="protein sequence ID" value="KAK2986767.1"/>
    <property type="molecule type" value="Genomic_DNA"/>
</dbReference>
<evidence type="ECO:0000313" key="1">
    <source>
        <dbReference type="EMBL" id="KAK2986767.1"/>
    </source>
</evidence>
<accession>A0AA88RDC1</accession>
<keyword evidence="2" id="KW-1185">Reference proteome</keyword>